<evidence type="ECO:0000259" key="7">
    <source>
        <dbReference type="PROSITE" id="PS50014"/>
    </source>
</evidence>
<evidence type="ECO:0000256" key="2">
    <source>
        <dbReference type="ARBA" id="ARBA00022737"/>
    </source>
</evidence>
<feature type="compositionally biased region" description="Basic and acidic residues" evidence="6">
    <location>
        <begin position="605"/>
        <end position="614"/>
    </location>
</feature>
<feature type="compositionally biased region" description="Acidic residues" evidence="6">
    <location>
        <begin position="1424"/>
        <end position="1447"/>
    </location>
</feature>
<feature type="compositionally biased region" description="Polar residues" evidence="6">
    <location>
        <begin position="1360"/>
        <end position="1372"/>
    </location>
</feature>
<feature type="region of interest" description="Disordered" evidence="6">
    <location>
        <begin position="661"/>
        <end position="780"/>
    </location>
</feature>
<feature type="compositionally biased region" description="Basic residues" evidence="6">
    <location>
        <begin position="1541"/>
        <end position="1551"/>
    </location>
</feature>
<feature type="compositionally biased region" description="Basic residues" evidence="6">
    <location>
        <begin position="1451"/>
        <end position="1462"/>
    </location>
</feature>
<feature type="compositionally biased region" description="Polar residues" evidence="6">
    <location>
        <begin position="1288"/>
        <end position="1303"/>
    </location>
</feature>
<feature type="region of interest" description="Disordered" evidence="6">
    <location>
        <begin position="1359"/>
        <end position="1551"/>
    </location>
</feature>
<evidence type="ECO:0000256" key="6">
    <source>
        <dbReference type="SAM" id="MobiDB-lite"/>
    </source>
</evidence>
<reference evidence="8 9" key="1">
    <citation type="submission" date="2013-05" db="EMBL/GenBank/DDBJ databases">
        <title>Draft genome of the parasitic nematode Anyclostoma ceylanicum.</title>
        <authorList>
            <person name="Mitreva M."/>
        </authorList>
    </citation>
    <scope>NUCLEOTIDE SEQUENCE [LARGE SCALE GENOMIC DNA]</scope>
</reference>
<dbReference type="PANTHER" id="PTHR16266">
    <property type="entry name" value="WD REPEAT DOMAIN 9"/>
    <property type="match status" value="1"/>
</dbReference>
<feature type="region of interest" description="Disordered" evidence="6">
    <location>
        <begin position="600"/>
        <end position="623"/>
    </location>
</feature>
<dbReference type="Pfam" id="PF25313">
    <property type="entry name" value="BRWD_AD"/>
    <property type="match status" value="1"/>
</dbReference>
<protein>
    <submittedName>
        <fullName evidence="8">Bromodomain protein</fullName>
    </submittedName>
</protein>
<keyword evidence="3 4" id="KW-0103">Bromodomain</keyword>
<dbReference type="PROSITE" id="PS50294">
    <property type="entry name" value="WD_REPEATS_REGION"/>
    <property type="match status" value="1"/>
</dbReference>
<organism evidence="8 9">
    <name type="scientific">Ancylostoma ceylanicum</name>
    <dbReference type="NCBI Taxonomy" id="53326"/>
    <lineage>
        <taxon>Eukaryota</taxon>
        <taxon>Metazoa</taxon>
        <taxon>Ecdysozoa</taxon>
        <taxon>Nematoda</taxon>
        <taxon>Chromadorea</taxon>
        <taxon>Rhabditida</taxon>
        <taxon>Rhabditina</taxon>
        <taxon>Rhabditomorpha</taxon>
        <taxon>Strongyloidea</taxon>
        <taxon>Ancylostomatidae</taxon>
        <taxon>Ancylostomatinae</taxon>
        <taxon>Ancylostoma</taxon>
    </lineage>
</organism>
<evidence type="ECO:0000256" key="4">
    <source>
        <dbReference type="PROSITE-ProRule" id="PRU00035"/>
    </source>
</evidence>
<feature type="repeat" description="WD" evidence="5">
    <location>
        <begin position="370"/>
        <end position="412"/>
    </location>
</feature>
<sequence>MSLVPTVELATTNNVADDRTKFELLVLIERFLAAGPCKKAARVLRHEIEENRLLPIRHDYQGYTHPRTYRDVVSELLPNSPSLLEMIQRLRVLADASVPPSVRGLPLRLINNKRNCLTRTAGFLPVVNLELELTKLACQVLARLIKWSATIGADDNLVKVWDVHQGLLRYTYRGHSAEVADVTVSYCNQMIASGSVDKSIRVWSLSNGETLQVFHLHTAVVARVKFLPFVDQTRRYLVSCALDCKVVFYPFDENTREFAQSDIVVFDERESPGARIISLCHSPSGQWVVVGDTHFYLRVFRLTRGPEGGVTKFTDICAHSDRVDSLEWAHAGCQFASGSRDGLAKNMLCRKMWRFSVRVWSRKGEMLKTLPGHTDDSFVLKAHPTFPNVILSCGHDGVMVFWDLNKGEKLKRFTNTVEHRGHSALFDLDISRDGCTVAAVDSLGHITVYGVASKPTRPVPKQQFFNTDYSPLLMDDTGWVLDEATGVAPHLLPPPLLTDQDLVPLADEWQNAVPGRDLIRKSGTSFEPFSSPWVTRLVVPPLPVNERNLWAEEARAIADQENCEFSIESSKEPEPEPDPIEIFVPLTSSQRKIAARYRGTGREPPLTRRMERSYRRQRPPTLEEAIAAQDARRAAAEMENYHSDMDDSYRYPKPTVVCFYSNSESSSDDGSSDSDTSDSDFSVGSDGGQREEKVQKTEAAVTTSSGRRVQRPQRADGAMPEEGQRRETRRRVRIADDDSSAAEMRSPDTGDDDIDVPGPSTSDATQVKKPSRPRQKKESYLDSFPEWMRMTEPRRFPYIAQLGDHVVYFRQGHESYLERVEALNLYPISSKMRPKPSLGAEEFGIVDDVRYVRKPYRLTVVRLAQTDGDGQRTGASWTVKFHDLANVPDFIILKQHYDASVAQNVQEGDRIEAILDGQWWTGTVNRKEPKSEEFPSSLWFCLRILWDSGEEDIMSPWDCQPRSGSRKSGDEATEADQRTFAFTEADNDWPESNFHGAAEAKELCCARMFDAVSKLSVRETVEPFAYPVSLEAFPHYAANIDYPIDLDTIANRIRNGFYRRLTALHQDVRQLAVAAEQFNEPASAIVRNSRIVVEALIRFSRDPLQDDIVNLYDSLFDLPSDQIVEYCRRQMPKLALDDEILKHLAESNPTEAPVEPGWKTDCRTILRSVMEDPCASHFLEANAATNEDVALALQQTCDLTSLMEALERGDIDQPATLLRDVEKYGDTPIYRDSLALGSLFAERMKGVISQYERIWKSLIDPAGRSLRKRSRRERTQSKYNTRSHDRNGSSNFDPQQPSTSHSGRSPGYYRDLVNGRLSSDNFNRRSSTRQHPHDSTSVTHSLRSRSGAVVDLPFSAAHMQDNTSGVSDDSAPSISSRGTPIRTRTSTRRRQLAREPSGDSTNSPARSAAPFSSPPSSVPRSDDERQDESLPDENDDDSSQDDEEEEEKPVRSTRTRAKRRIRQSSEESEAVACSQSNHRTANGRHSTRSGNVSKRRRIESESEQEASPRRNRSSRRNVTAISYAESDEDSAPDFPEVSSRGRVRKPRRVQY</sequence>
<gene>
    <name evidence="8" type="ORF">ANCCEY_07439</name>
</gene>
<keyword evidence="2" id="KW-0677">Repeat</keyword>
<feature type="region of interest" description="Disordered" evidence="6">
    <location>
        <begin position="1265"/>
        <end position="1345"/>
    </location>
</feature>
<proteinExistence type="predicted"/>
<feature type="compositionally biased region" description="Basic residues" evidence="6">
    <location>
        <begin position="1481"/>
        <end position="1497"/>
    </location>
</feature>
<dbReference type="SUPFAM" id="SSF47370">
    <property type="entry name" value="Bromodomain"/>
    <property type="match status" value="1"/>
</dbReference>
<dbReference type="PROSITE" id="PS50014">
    <property type="entry name" value="BROMODOMAIN_2"/>
    <property type="match status" value="1"/>
</dbReference>
<dbReference type="PANTHER" id="PTHR16266:SF17">
    <property type="entry name" value="BRWD3"/>
    <property type="match status" value="1"/>
</dbReference>
<dbReference type="InterPro" id="IPR019775">
    <property type="entry name" value="WD40_repeat_CS"/>
</dbReference>
<evidence type="ECO:0000313" key="8">
    <source>
        <dbReference type="EMBL" id="EPB73490.1"/>
    </source>
</evidence>
<dbReference type="SUPFAM" id="SSF50978">
    <property type="entry name" value="WD40 repeat-like"/>
    <property type="match status" value="1"/>
</dbReference>
<dbReference type="GO" id="GO:0005634">
    <property type="term" value="C:nucleus"/>
    <property type="evidence" value="ECO:0007669"/>
    <property type="project" value="TreeGrafter"/>
</dbReference>
<dbReference type="Pfam" id="PF25437">
    <property type="entry name" value="BRWD1_N"/>
    <property type="match status" value="1"/>
</dbReference>
<name>A0A0D6LN35_9BILA</name>
<dbReference type="InterPro" id="IPR036322">
    <property type="entry name" value="WD40_repeat_dom_sf"/>
</dbReference>
<dbReference type="Pfam" id="PF00439">
    <property type="entry name" value="Bromodomain"/>
    <property type="match status" value="1"/>
</dbReference>
<dbReference type="InterPro" id="IPR015943">
    <property type="entry name" value="WD40/YVTN_repeat-like_dom_sf"/>
</dbReference>
<dbReference type="PROSITE" id="PS50082">
    <property type="entry name" value="WD_REPEATS_2"/>
    <property type="match status" value="2"/>
</dbReference>
<dbReference type="Pfam" id="PF00400">
    <property type="entry name" value="WD40"/>
    <property type="match status" value="2"/>
</dbReference>
<dbReference type="Proteomes" id="UP000054495">
    <property type="component" value="Unassembled WGS sequence"/>
</dbReference>
<dbReference type="InterPro" id="IPR001680">
    <property type="entry name" value="WD40_rpt"/>
</dbReference>
<feature type="repeat" description="WD" evidence="5">
    <location>
        <begin position="172"/>
        <end position="213"/>
    </location>
</feature>
<dbReference type="SMART" id="SM00297">
    <property type="entry name" value="BROMO"/>
    <property type="match status" value="1"/>
</dbReference>
<feature type="compositionally biased region" description="Low complexity" evidence="6">
    <location>
        <begin position="1373"/>
        <end position="1384"/>
    </location>
</feature>
<dbReference type="Gene3D" id="2.130.10.10">
    <property type="entry name" value="YVTN repeat-like/Quinoprotein amine dehydrogenase"/>
    <property type="match status" value="2"/>
</dbReference>
<dbReference type="Gene3D" id="1.20.920.10">
    <property type="entry name" value="Bromodomain-like"/>
    <property type="match status" value="1"/>
</dbReference>
<feature type="region of interest" description="Disordered" evidence="6">
    <location>
        <begin position="956"/>
        <end position="975"/>
    </location>
</feature>
<dbReference type="InterPro" id="IPR057452">
    <property type="entry name" value="BRWD/PHIP_N"/>
</dbReference>
<dbReference type="InterPro" id="IPR036427">
    <property type="entry name" value="Bromodomain-like_sf"/>
</dbReference>
<feature type="compositionally biased region" description="Polar residues" evidence="6">
    <location>
        <begin position="1316"/>
        <end position="1325"/>
    </location>
</feature>
<dbReference type="InterPro" id="IPR001487">
    <property type="entry name" value="Bromodomain"/>
</dbReference>
<evidence type="ECO:0000256" key="5">
    <source>
        <dbReference type="PROSITE-ProRule" id="PRU00221"/>
    </source>
</evidence>
<evidence type="ECO:0000256" key="1">
    <source>
        <dbReference type="ARBA" id="ARBA00022574"/>
    </source>
</evidence>
<dbReference type="SMART" id="SM00320">
    <property type="entry name" value="WD40"/>
    <property type="match status" value="6"/>
</dbReference>
<keyword evidence="9" id="KW-1185">Reference proteome</keyword>
<dbReference type="GO" id="GO:0007010">
    <property type="term" value="P:cytoskeleton organization"/>
    <property type="evidence" value="ECO:0007669"/>
    <property type="project" value="TreeGrafter"/>
</dbReference>
<dbReference type="InterPro" id="IPR052060">
    <property type="entry name" value="Bromo_WD_repeat"/>
</dbReference>
<accession>A0A0D6LN35</accession>
<keyword evidence="1 5" id="KW-0853">WD repeat</keyword>
<evidence type="ECO:0000256" key="3">
    <source>
        <dbReference type="ARBA" id="ARBA00023117"/>
    </source>
</evidence>
<evidence type="ECO:0000313" key="9">
    <source>
        <dbReference type="Proteomes" id="UP000054495"/>
    </source>
</evidence>
<dbReference type="InterPro" id="IPR057451">
    <property type="entry name" value="BRWD/PHIP_AD"/>
</dbReference>
<dbReference type="GO" id="GO:0006357">
    <property type="term" value="P:regulation of transcription by RNA polymerase II"/>
    <property type="evidence" value="ECO:0007669"/>
    <property type="project" value="TreeGrafter"/>
</dbReference>
<feature type="domain" description="Bromo" evidence="7">
    <location>
        <begin position="1016"/>
        <end position="1086"/>
    </location>
</feature>
<dbReference type="EMBL" id="KE124986">
    <property type="protein sequence ID" value="EPB73490.1"/>
    <property type="molecule type" value="Genomic_DNA"/>
</dbReference>
<feature type="compositionally biased region" description="Acidic residues" evidence="6">
    <location>
        <begin position="666"/>
        <end position="678"/>
    </location>
</feature>
<dbReference type="PROSITE" id="PS00678">
    <property type="entry name" value="WD_REPEATS_1"/>
    <property type="match status" value="1"/>
</dbReference>
<dbReference type="GO" id="GO:0008360">
    <property type="term" value="P:regulation of cell shape"/>
    <property type="evidence" value="ECO:0007669"/>
    <property type="project" value="TreeGrafter"/>
</dbReference>